<sequence length="36" mass="4259">MEHHAGYELLREKHVKYCLRCLGVLPQVYEALDSTR</sequence>
<dbReference type="Proteomes" id="UP000054359">
    <property type="component" value="Unassembled WGS sequence"/>
</dbReference>
<dbReference type="EMBL" id="KK114391">
    <property type="protein sequence ID" value="KFM62328.1"/>
    <property type="molecule type" value="Genomic_DNA"/>
</dbReference>
<gene>
    <name evidence="1" type="ORF">X975_04694</name>
</gene>
<dbReference type="Gene3D" id="1.50.10.20">
    <property type="match status" value="1"/>
</dbReference>
<keyword evidence="2" id="KW-1185">Reference proteome</keyword>
<dbReference type="OrthoDB" id="10261146at2759"/>
<proteinExistence type="predicted"/>
<feature type="non-terminal residue" evidence="1">
    <location>
        <position position="36"/>
    </location>
</feature>
<evidence type="ECO:0000313" key="1">
    <source>
        <dbReference type="EMBL" id="KFM62328.1"/>
    </source>
</evidence>
<organism evidence="1 2">
    <name type="scientific">Stegodyphus mimosarum</name>
    <name type="common">African social velvet spider</name>
    <dbReference type="NCBI Taxonomy" id="407821"/>
    <lineage>
        <taxon>Eukaryota</taxon>
        <taxon>Metazoa</taxon>
        <taxon>Ecdysozoa</taxon>
        <taxon>Arthropoda</taxon>
        <taxon>Chelicerata</taxon>
        <taxon>Arachnida</taxon>
        <taxon>Araneae</taxon>
        <taxon>Araneomorphae</taxon>
        <taxon>Entelegynae</taxon>
        <taxon>Eresoidea</taxon>
        <taxon>Eresidae</taxon>
        <taxon>Stegodyphus</taxon>
    </lineage>
</organism>
<evidence type="ECO:0000313" key="2">
    <source>
        <dbReference type="Proteomes" id="UP000054359"/>
    </source>
</evidence>
<name>A0A087TB39_STEMI</name>
<dbReference type="AlphaFoldDB" id="A0A087TB39"/>
<accession>A0A087TB39</accession>
<reference evidence="1 2" key="1">
    <citation type="submission" date="2013-11" db="EMBL/GenBank/DDBJ databases">
        <title>Genome sequencing of Stegodyphus mimosarum.</title>
        <authorList>
            <person name="Bechsgaard J."/>
        </authorList>
    </citation>
    <scope>NUCLEOTIDE SEQUENCE [LARGE SCALE GENOMIC DNA]</scope>
</reference>
<protein>
    <submittedName>
        <fullName evidence="1">Uncharacterized protein</fullName>
    </submittedName>
</protein>